<name>A0A644YFC4_9ZZZZ</name>
<gene>
    <name evidence="1" type="ORF">SDC9_71713</name>
</gene>
<accession>A0A644YFC4</accession>
<sequence length="79" mass="8306">MFSGEITIPESGSNVPTGGTSGVAVFVGSIVGVWVMDCVELYSRVGVNSITDCEGNSHDERKNGISNIAIKKGNLYQNV</sequence>
<reference evidence="1" key="1">
    <citation type="submission" date="2019-08" db="EMBL/GenBank/DDBJ databases">
        <authorList>
            <person name="Kucharzyk K."/>
            <person name="Murdoch R.W."/>
            <person name="Higgins S."/>
            <person name="Loffler F."/>
        </authorList>
    </citation>
    <scope>NUCLEOTIDE SEQUENCE</scope>
</reference>
<proteinExistence type="predicted"/>
<organism evidence="1">
    <name type="scientific">bioreactor metagenome</name>
    <dbReference type="NCBI Taxonomy" id="1076179"/>
    <lineage>
        <taxon>unclassified sequences</taxon>
        <taxon>metagenomes</taxon>
        <taxon>ecological metagenomes</taxon>
    </lineage>
</organism>
<comment type="caution">
    <text evidence="1">The sequence shown here is derived from an EMBL/GenBank/DDBJ whole genome shotgun (WGS) entry which is preliminary data.</text>
</comment>
<dbReference type="AlphaFoldDB" id="A0A644YFC4"/>
<protein>
    <submittedName>
        <fullName evidence="1">Uncharacterized protein</fullName>
    </submittedName>
</protein>
<dbReference type="EMBL" id="VSSQ01004444">
    <property type="protein sequence ID" value="MPM25223.1"/>
    <property type="molecule type" value="Genomic_DNA"/>
</dbReference>
<evidence type="ECO:0000313" key="1">
    <source>
        <dbReference type="EMBL" id="MPM25223.1"/>
    </source>
</evidence>